<keyword evidence="3" id="KW-0408">Iron</keyword>
<reference evidence="5" key="1">
    <citation type="submission" date="2018-05" db="EMBL/GenBank/DDBJ databases">
        <authorList>
            <person name="Lanie J.A."/>
            <person name="Ng W.-L."/>
            <person name="Kazmierczak K.M."/>
            <person name="Andrzejewski T.M."/>
            <person name="Davidsen T.M."/>
            <person name="Wayne K.J."/>
            <person name="Tettelin H."/>
            <person name="Glass J.I."/>
            <person name="Rusch D."/>
            <person name="Podicherti R."/>
            <person name="Tsui H.-C.T."/>
            <person name="Winkler M.E."/>
        </authorList>
    </citation>
    <scope>NUCLEOTIDE SEQUENCE</scope>
</reference>
<accession>A0A382EQS3</accession>
<gene>
    <name evidence="5" type="ORF">METZ01_LOCUS205031</name>
</gene>
<dbReference type="InterPro" id="IPR036909">
    <property type="entry name" value="Cyt_c-like_dom_sf"/>
</dbReference>
<dbReference type="Gene3D" id="1.10.760.10">
    <property type="entry name" value="Cytochrome c-like domain"/>
    <property type="match status" value="1"/>
</dbReference>
<dbReference type="GO" id="GO:0020037">
    <property type="term" value="F:heme binding"/>
    <property type="evidence" value="ECO:0007669"/>
    <property type="project" value="InterPro"/>
</dbReference>
<dbReference type="InterPro" id="IPR009056">
    <property type="entry name" value="Cyt_c-like_dom"/>
</dbReference>
<dbReference type="GO" id="GO:0046872">
    <property type="term" value="F:metal ion binding"/>
    <property type="evidence" value="ECO:0007669"/>
    <property type="project" value="UniProtKB-KW"/>
</dbReference>
<sequence>MKQIFYRVLVLLAGVCISACSAPEKPGVGEQRVFRITHAAFSSRLFSEIWTGNKLESLGAREISSEYFDRALHMSDSRFSAIPFSRLLKRYQLKRGEDAVLLNCFDDYQGILSLNDIRRYDLRLATKIKLAFGSFKPDWLNPLLILVPDGKHPPFQERFLTANIRELKFVRLNDYYAPLERIAGSSVEAREGLEVFKNNCLFCHSLKGRGGNKGVRLLEVYGFSNDGDRKKFLTDFKKFHHKDNADKQDIEQFVNQEKLERI</sequence>
<keyword evidence="2" id="KW-0479">Metal-binding</keyword>
<evidence type="ECO:0000256" key="3">
    <source>
        <dbReference type="ARBA" id="ARBA00023004"/>
    </source>
</evidence>
<feature type="domain" description="Cytochrome c" evidence="4">
    <location>
        <begin position="187"/>
        <end position="262"/>
    </location>
</feature>
<protein>
    <recommendedName>
        <fullName evidence="4">Cytochrome c domain-containing protein</fullName>
    </recommendedName>
</protein>
<evidence type="ECO:0000256" key="2">
    <source>
        <dbReference type="ARBA" id="ARBA00022723"/>
    </source>
</evidence>
<name>A0A382EQS3_9ZZZZ</name>
<organism evidence="5">
    <name type="scientific">marine metagenome</name>
    <dbReference type="NCBI Taxonomy" id="408172"/>
    <lineage>
        <taxon>unclassified sequences</taxon>
        <taxon>metagenomes</taxon>
        <taxon>ecological metagenomes</taxon>
    </lineage>
</organism>
<dbReference type="AlphaFoldDB" id="A0A382EQS3"/>
<evidence type="ECO:0000259" key="4">
    <source>
        <dbReference type="PROSITE" id="PS51007"/>
    </source>
</evidence>
<dbReference type="EMBL" id="UINC01045429">
    <property type="protein sequence ID" value="SVB52177.1"/>
    <property type="molecule type" value="Genomic_DNA"/>
</dbReference>
<proteinExistence type="predicted"/>
<evidence type="ECO:0000256" key="1">
    <source>
        <dbReference type="ARBA" id="ARBA00022617"/>
    </source>
</evidence>
<dbReference type="PROSITE" id="PS51007">
    <property type="entry name" value="CYTC"/>
    <property type="match status" value="1"/>
</dbReference>
<dbReference type="GO" id="GO:0009055">
    <property type="term" value="F:electron transfer activity"/>
    <property type="evidence" value="ECO:0007669"/>
    <property type="project" value="InterPro"/>
</dbReference>
<keyword evidence="1" id="KW-0349">Heme</keyword>
<feature type="non-terminal residue" evidence="5">
    <location>
        <position position="262"/>
    </location>
</feature>
<evidence type="ECO:0000313" key="5">
    <source>
        <dbReference type="EMBL" id="SVB52177.1"/>
    </source>
</evidence>
<dbReference type="SUPFAM" id="SSF46626">
    <property type="entry name" value="Cytochrome c"/>
    <property type="match status" value="1"/>
</dbReference>